<dbReference type="AlphaFoldDB" id="A0A0A5HZQ7"/>
<keyword evidence="1" id="KW-1133">Transmembrane helix</keyword>
<evidence type="ECO:0000256" key="1">
    <source>
        <dbReference type="SAM" id="Phobius"/>
    </source>
</evidence>
<reference evidence="2 3" key="1">
    <citation type="submission" date="2014-10" db="EMBL/GenBank/DDBJ databases">
        <title>Genome sequencing of Vibrio sinaloensis T08.</title>
        <authorList>
            <person name="Chan K.-G."/>
            <person name="Mohamad N.I."/>
        </authorList>
    </citation>
    <scope>NUCLEOTIDE SEQUENCE [LARGE SCALE GENOMIC DNA]</scope>
    <source>
        <strain evidence="2 3">T08</strain>
    </source>
</reference>
<feature type="transmembrane region" description="Helical" evidence="1">
    <location>
        <begin position="21"/>
        <end position="41"/>
    </location>
</feature>
<keyword evidence="1" id="KW-0472">Membrane</keyword>
<keyword evidence="1" id="KW-0812">Transmembrane</keyword>
<gene>
    <name evidence="2" type="ORF">NM06_09155</name>
</gene>
<evidence type="ECO:0000313" key="2">
    <source>
        <dbReference type="EMBL" id="KGY08986.1"/>
    </source>
</evidence>
<dbReference type="EMBL" id="JRWP01000012">
    <property type="protein sequence ID" value="KGY08986.1"/>
    <property type="molecule type" value="Genomic_DNA"/>
</dbReference>
<dbReference type="RefSeq" id="WP_038190277.1">
    <property type="nucleotide sequence ID" value="NZ_JRWP01000012.1"/>
</dbReference>
<feature type="transmembrane region" description="Helical" evidence="1">
    <location>
        <begin position="103"/>
        <end position="129"/>
    </location>
</feature>
<organism evidence="2 3">
    <name type="scientific">Photobacterium sp. (strain ATCC 43367)</name>
    <dbReference type="NCBI Taxonomy" id="379097"/>
    <lineage>
        <taxon>Bacteria</taxon>
        <taxon>Pseudomonadati</taxon>
        <taxon>Pseudomonadota</taxon>
        <taxon>Gammaproteobacteria</taxon>
        <taxon>Vibrionales</taxon>
        <taxon>Vibrionaceae</taxon>
        <taxon>Vibrio</taxon>
        <taxon>Vibrio oreintalis group</taxon>
    </lineage>
</organism>
<name>A0A0A5HZQ7_PHOS4</name>
<dbReference type="Proteomes" id="UP000030451">
    <property type="component" value="Unassembled WGS sequence"/>
</dbReference>
<accession>A0A0A5HZQ7</accession>
<protein>
    <submittedName>
        <fullName evidence="2">Uncharacterized protein</fullName>
    </submittedName>
</protein>
<sequence length="130" mass="14994">MHYLPCLLAKKFYFFAKLSTFQVWGVIFGPMILLAFLTPFISSINEYLVMPMFGAFFLYSIGIISARYYARKPVILTDPLAVRVTASEMGDQLGKCWGKLIELVFLFFFYFTILMCIILVFMPFLAVAYT</sequence>
<proteinExistence type="predicted"/>
<comment type="caution">
    <text evidence="2">The sequence shown here is derived from an EMBL/GenBank/DDBJ whole genome shotgun (WGS) entry which is preliminary data.</text>
</comment>
<evidence type="ECO:0000313" key="3">
    <source>
        <dbReference type="Proteomes" id="UP000030451"/>
    </source>
</evidence>
<feature type="transmembrane region" description="Helical" evidence="1">
    <location>
        <begin position="47"/>
        <end position="70"/>
    </location>
</feature>